<dbReference type="PANTHER" id="PTHR45987">
    <property type="entry name" value="39S RIBOSOMAL PROTEIN L12"/>
    <property type="match status" value="1"/>
</dbReference>
<dbReference type="GO" id="GO:1990904">
    <property type="term" value="C:ribonucleoprotein complex"/>
    <property type="evidence" value="ECO:0007669"/>
    <property type="project" value="UniProtKB-KW"/>
</dbReference>
<dbReference type="EMBL" id="LNRQ01000001">
    <property type="protein sequence ID" value="KZN08227.1"/>
    <property type="molecule type" value="Genomic_DNA"/>
</dbReference>
<dbReference type="STRING" id="79200.A0A166FVF8"/>
<reference evidence="4" key="1">
    <citation type="journal article" date="2016" name="Nat. Genet.">
        <title>A high-quality carrot genome assembly provides new insights into carotenoid accumulation and asterid genome evolution.</title>
        <authorList>
            <person name="Iorizzo M."/>
            <person name="Ellison S."/>
            <person name="Senalik D."/>
            <person name="Zeng P."/>
            <person name="Satapoomin P."/>
            <person name="Huang J."/>
            <person name="Bowman M."/>
            <person name="Iovene M."/>
            <person name="Sanseverino W."/>
            <person name="Cavagnaro P."/>
            <person name="Yildiz M."/>
            <person name="Macko-Podgorni A."/>
            <person name="Moranska E."/>
            <person name="Grzebelus E."/>
            <person name="Grzebelus D."/>
            <person name="Ashrafi H."/>
            <person name="Zheng Z."/>
            <person name="Cheng S."/>
            <person name="Spooner D."/>
            <person name="Van Deynze A."/>
            <person name="Simon P."/>
        </authorList>
    </citation>
    <scope>NUCLEOTIDE SEQUENCE [LARGE SCALE GENOMIC DNA]</scope>
    <source>
        <tissue evidence="4">Leaf</tissue>
    </source>
</reference>
<evidence type="ECO:0000256" key="2">
    <source>
        <dbReference type="ARBA" id="ARBA00023274"/>
    </source>
</evidence>
<dbReference type="Pfam" id="PF00542">
    <property type="entry name" value="Ribosomal_L12"/>
    <property type="match status" value="1"/>
</dbReference>
<gene>
    <name evidence="4" type="ORF">DCAR_001292</name>
</gene>
<dbReference type="AlphaFoldDB" id="A0A166FVF8"/>
<dbReference type="GO" id="GO:0005739">
    <property type="term" value="C:mitochondrion"/>
    <property type="evidence" value="ECO:0007669"/>
    <property type="project" value="TreeGrafter"/>
</dbReference>
<feature type="domain" description="Large ribosomal subunit protein bL12 C-terminal" evidence="3">
    <location>
        <begin position="96"/>
        <end position="133"/>
    </location>
</feature>
<dbReference type="InterPro" id="IPR000206">
    <property type="entry name" value="Ribosomal_bL12"/>
</dbReference>
<protein>
    <recommendedName>
        <fullName evidence="3">Large ribosomal subunit protein bL12 C-terminal domain-containing protein</fullName>
    </recommendedName>
</protein>
<evidence type="ECO:0000256" key="1">
    <source>
        <dbReference type="ARBA" id="ARBA00022980"/>
    </source>
</evidence>
<dbReference type="Gramene" id="KZN08227">
    <property type="protein sequence ID" value="KZN08227"/>
    <property type="gene ID" value="DCAR_001292"/>
</dbReference>
<dbReference type="SUPFAM" id="SSF54736">
    <property type="entry name" value="ClpS-like"/>
    <property type="match status" value="1"/>
</dbReference>
<dbReference type="PANTHER" id="PTHR45987:SF1">
    <property type="entry name" value="50S RIBOSOMAL PROTEIN L7_L12-RELATED"/>
    <property type="match status" value="1"/>
</dbReference>
<dbReference type="InterPro" id="IPR014719">
    <property type="entry name" value="Ribosomal_bL12_C/ClpS-like"/>
</dbReference>
<keyword evidence="1" id="KW-0689">Ribosomal protein</keyword>
<dbReference type="Gene3D" id="3.30.1390.10">
    <property type="match status" value="1"/>
</dbReference>
<organism evidence="4">
    <name type="scientific">Daucus carota subsp. sativus</name>
    <name type="common">Carrot</name>
    <dbReference type="NCBI Taxonomy" id="79200"/>
    <lineage>
        <taxon>Eukaryota</taxon>
        <taxon>Viridiplantae</taxon>
        <taxon>Streptophyta</taxon>
        <taxon>Embryophyta</taxon>
        <taxon>Tracheophyta</taxon>
        <taxon>Spermatophyta</taxon>
        <taxon>Magnoliopsida</taxon>
        <taxon>eudicotyledons</taxon>
        <taxon>Gunneridae</taxon>
        <taxon>Pentapetalae</taxon>
        <taxon>asterids</taxon>
        <taxon>campanulids</taxon>
        <taxon>Apiales</taxon>
        <taxon>Apiaceae</taxon>
        <taxon>Apioideae</taxon>
        <taxon>Scandiceae</taxon>
        <taxon>Daucinae</taxon>
        <taxon>Daucus</taxon>
        <taxon>Daucus sect. Daucus</taxon>
    </lineage>
</organism>
<name>A0A166FVF8_DAUCS</name>
<accession>A0A166FVF8</accession>
<evidence type="ECO:0000259" key="3">
    <source>
        <dbReference type="Pfam" id="PF00542"/>
    </source>
</evidence>
<dbReference type="GO" id="GO:0005840">
    <property type="term" value="C:ribosome"/>
    <property type="evidence" value="ECO:0007669"/>
    <property type="project" value="UniProtKB-KW"/>
</dbReference>
<sequence>MVKLRERRKRMRRKLSMIPTDYDQLHLIPTCVDGSWGVGFDCDEEDGMKEPPVVGMMKAGSVLGGMGAVKGALGAKEDAMLEKTAFELMLDAPGKIKELVEKIPAVFKKSFSKEEAEQIIMKMKALGAKVVMK</sequence>
<keyword evidence="2" id="KW-0687">Ribonucleoprotein</keyword>
<comment type="caution">
    <text evidence="4">The sequence shown here is derived from an EMBL/GenBank/DDBJ whole genome shotgun (WGS) entry which is preliminary data.</text>
</comment>
<dbReference type="GO" id="GO:0003735">
    <property type="term" value="F:structural constituent of ribosome"/>
    <property type="evidence" value="ECO:0007669"/>
    <property type="project" value="InterPro"/>
</dbReference>
<dbReference type="GO" id="GO:0006412">
    <property type="term" value="P:translation"/>
    <property type="evidence" value="ECO:0007669"/>
    <property type="project" value="InterPro"/>
</dbReference>
<proteinExistence type="predicted"/>
<evidence type="ECO:0000313" key="4">
    <source>
        <dbReference type="EMBL" id="KZN08227.1"/>
    </source>
</evidence>
<dbReference type="InterPro" id="IPR013823">
    <property type="entry name" value="Ribosomal_bL12_C"/>
</dbReference>
<dbReference type="GO" id="GO:0003729">
    <property type="term" value="F:mRNA binding"/>
    <property type="evidence" value="ECO:0007669"/>
    <property type="project" value="TreeGrafter"/>
</dbReference>